<dbReference type="AlphaFoldDB" id="U1WQQ2"/>
<proteinExistence type="predicted"/>
<gene>
    <name evidence="1" type="ORF">HMPREF0083_05858</name>
</gene>
<keyword evidence="2" id="KW-1185">Reference proteome</keyword>
<dbReference type="HOGENOM" id="CLU_3113995_0_0_9"/>
<dbReference type="Proteomes" id="UP000016511">
    <property type="component" value="Unassembled WGS sequence"/>
</dbReference>
<dbReference type="EMBL" id="AWSJ01000369">
    <property type="protein sequence ID" value="ERI04955.1"/>
    <property type="molecule type" value="Genomic_DNA"/>
</dbReference>
<organism evidence="1 2">
    <name type="scientific">Aneurinibacillus aneurinilyticus ATCC 12856</name>
    <dbReference type="NCBI Taxonomy" id="649747"/>
    <lineage>
        <taxon>Bacteria</taxon>
        <taxon>Bacillati</taxon>
        <taxon>Bacillota</taxon>
        <taxon>Bacilli</taxon>
        <taxon>Bacillales</taxon>
        <taxon>Paenibacillaceae</taxon>
        <taxon>Aneurinibacillus group</taxon>
        <taxon>Aneurinibacillus</taxon>
    </lineage>
</organism>
<accession>U1WQQ2</accession>
<reference evidence="1 2" key="1">
    <citation type="submission" date="2013-08" db="EMBL/GenBank/DDBJ databases">
        <authorList>
            <person name="Weinstock G."/>
            <person name="Sodergren E."/>
            <person name="Wylie T."/>
            <person name="Fulton L."/>
            <person name="Fulton R."/>
            <person name="Fronick C."/>
            <person name="O'Laughlin M."/>
            <person name="Godfrey J."/>
            <person name="Miner T."/>
            <person name="Herter B."/>
            <person name="Appelbaum E."/>
            <person name="Cordes M."/>
            <person name="Lek S."/>
            <person name="Wollam A."/>
            <person name="Pepin K.H."/>
            <person name="Palsikar V.B."/>
            <person name="Mitreva M."/>
            <person name="Wilson R.K."/>
        </authorList>
    </citation>
    <scope>NUCLEOTIDE SEQUENCE [LARGE SCALE GENOMIC DNA]</scope>
    <source>
        <strain evidence="1 2">ATCC 12856</strain>
    </source>
</reference>
<protein>
    <submittedName>
        <fullName evidence="1">Uncharacterized protein</fullName>
    </submittedName>
</protein>
<evidence type="ECO:0000313" key="1">
    <source>
        <dbReference type="EMBL" id="ERI04955.1"/>
    </source>
</evidence>
<sequence length="50" mass="5865">MAFFILFLPSFLYYLIKYPIKKIEGMGNISDKLWSFVASNIITPVYTRTI</sequence>
<comment type="caution">
    <text evidence="1">The sequence shown here is derived from an EMBL/GenBank/DDBJ whole genome shotgun (WGS) entry which is preliminary data.</text>
</comment>
<name>U1WQQ2_ANEAE</name>
<evidence type="ECO:0000313" key="2">
    <source>
        <dbReference type="Proteomes" id="UP000016511"/>
    </source>
</evidence>